<keyword evidence="3" id="KW-1185">Reference proteome</keyword>
<reference evidence="2" key="2">
    <citation type="submission" date="2023-01" db="EMBL/GenBank/DDBJ databases">
        <title>Draft genome sequence of Algimonas porphyrae strain NBRC 108216.</title>
        <authorList>
            <person name="Sun Q."/>
            <person name="Mori K."/>
        </authorList>
    </citation>
    <scope>NUCLEOTIDE SEQUENCE</scope>
    <source>
        <strain evidence="2">NBRC 108216</strain>
    </source>
</reference>
<evidence type="ECO:0000256" key="1">
    <source>
        <dbReference type="SAM" id="Phobius"/>
    </source>
</evidence>
<dbReference type="EMBL" id="BSNJ01000002">
    <property type="protein sequence ID" value="GLQ20019.1"/>
    <property type="molecule type" value="Genomic_DNA"/>
</dbReference>
<name>A0ABQ5UYM6_9PROT</name>
<organism evidence="2 3">
    <name type="scientific">Algimonas porphyrae</name>
    <dbReference type="NCBI Taxonomy" id="1128113"/>
    <lineage>
        <taxon>Bacteria</taxon>
        <taxon>Pseudomonadati</taxon>
        <taxon>Pseudomonadota</taxon>
        <taxon>Alphaproteobacteria</taxon>
        <taxon>Maricaulales</taxon>
        <taxon>Robiginitomaculaceae</taxon>
        <taxon>Algimonas</taxon>
    </lineage>
</organism>
<feature type="transmembrane region" description="Helical" evidence="1">
    <location>
        <begin position="93"/>
        <end position="114"/>
    </location>
</feature>
<protein>
    <recommendedName>
        <fullName evidence="4">DUF4386 domain-containing protein</fullName>
    </recommendedName>
</protein>
<gene>
    <name evidence="2" type="ORF">GCM10007854_09740</name>
</gene>
<keyword evidence="1" id="KW-0472">Membrane</keyword>
<comment type="caution">
    <text evidence="2">The sequence shown here is derived from an EMBL/GenBank/DDBJ whole genome shotgun (WGS) entry which is preliminary data.</text>
</comment>
<dbReference type="Pfam" id="PF14329">
    <property type="entry name" value="DUF4386"/>
    <property type="match status" value="1"/>
</dbReference>
<evidence type="ECO:0000313" key="2">
    <source>
        <dbReference type="EMBL" id="GLQ20019.1"/>
    </source>
</evidence>
<feature type="transmembrane region" description="Helical" evidence="1">
    <location>
        <begin position="150"/>
        <end position="170"/>
    </location>
</feature>
<proteinExistence type="predicted"/>
<sequence>MADVTVKTGFSPTARLTGIALIATIALGIIMALTVLQDIDINLTADFVATSAAMMEAETSLRVAAYLSILGFALNSLVTIGLFVLLRQTSPVLALWCLCMGVTAAFMTLMGGVFTMNAALLAGNEGLATLADASQRTLLTSLQAATNYTAFHMGLIISSLSMAGYFWLFFKSRQIPSLLSGFGIYASLFVAIAISLRDFVPFLASNAVTGLFMVCNLIALVALGIYLAIWRVRPITG</sequence>
<feature type="transmembrane region" description="Helical" evidence="1">
    <location>
        <begin position="177"/>
        <end position="196"/>
    </location>
</feature>
<dbReference type="RefSeq" id="WP_284370197.1">
    <property type="nucleotide sequence ID" value="NZ_BSNJ01000002.1"/>
</dbReference>
<evidence type="ECO:0008006" key="4">
    <source>
        <dbReference type="Google" id="ProtNLM"/>
    </source>
</evidence>
<accession>A0ABQ5UYM6</accession>
<feature type="transmembrane region" description="Helical" evidence="1">
    <location>
        <begin position="63"/>
        <end position="86"/>
    </location>
</feature>
<evidence type="ECO:0000313" key="3">
    <source>
        <dbReference type="Proteomes" id="UP001161390"/>
    </source>
</evidence>
<dbReference type="Proteomes" id="UP001161390">
    <property type="component" value="Unassembled WGS sequence"/>
</dbReference>
<feature type="transmembrane region" description="Helical" evidence="1">
    <location>
        <begin position="16"/>
        <end position="36"/>
    </location>
</feature>
<dbReference type="InterPro" id="IPR025495">
    <property type="entry name" value="DUF4386"/>
</dbReference>
<reference evidence="2" key="1">
    <citation type="journal article" date="2014" name="Int. J. Syst. Evol. Microbiol.">
        <title>Complete genome of a new Firmicutes species belonging to the dominant human colonic microbiota ('Ruminococcus bicirculans') reveals two chromosomes and a selective capacity to utilize plant glucans.</title>
        <authorList>
            <consortium name="NISC Comparative Sequencing Program"/>
            <person name="Wegmann U."/>
            <person name="Louis P."/>
            <person name="Goesmann A."/>
            <person name="Henrissat B."/>
            <person name="Duncan S.H."/>
            <person name="Flint H.J."/>
        </authorList>
    </citation>
    <scope>NUCLEOTIDE SEQUENCE</scope>
    <source>
        <strain evidence="2">NBRC 108216</strain>
    </source>
</reference>
<keyword evidence="1" id="KW-1133">Transmembrane helix</keyword>
<keyword evidence="1" id="KW-0812">Transmembrane</keyword>
<feature type="transmembrane region" description="Helical" evidence="1">
    <location>
        <begin position="208"/>
        <end position="229"/>
    </location>
</feature>